<keyword evidence="15" id="KW-1185">Reference proteome</keyword>
<feature type="binding site" evidence="10">
    <location>
        <position position="127"/>
    </location>
    <ligand>
        <name>UDP-N-acetyl-alpha-D-glucosamine</name>
        <dbReference type="ChEBI" id="CHEBI:57705"/>
    </ligand>
</feature>
<dbReference type="PANTHER" id="PTHR21015">
    <property type="entry name" value="UDP-N-ACETYLGLUCOSAMINE--N-ACETYLMURAMYL-(PENTAPEPTIDE) PYROPHOSPHORYL-UNDECAPRENOL N-ACETYLGLUCOSAMINE TRANSFERASE 1"/>
    <property type="match status" value="1"/>
</dbReference>
<dbReference type="PANTHER" id="PTHR21015:SF22">
    <property type="entry name" value="GLYCOSYLTRANSFERASE"/>
    <property type="match status" value="1"/>
</dbReference>
<feature type="domain" description="Glycosyltransferase family 28 N-terminal" evidence="11">
    <location>
        <begin position="5"/>
        <end position="144"/>
    </location>
</feature>
<dbReference type="CDD" id="cd03785">
    <property type="entry name" value="GT28_MurG"/>
    <property type="match status" value="1"/>
</dbReference>
<sequence>MGNTIVITGGGTGGHLKIADVFIDEFVKRGFEVIYIGSTSGQDIAWFENDKRLKKAIFLTTSGVVNKKGIQKLLSLFNIFKRTYESLLILKKYNVNTVISVGGFSAAPTSFATIFKKDCNLFIHEQNSVIGTLNKKTMKFAKGFYSSFYSNSAIKDYPVKEIFFEKRRVRKELKTIAFFGGSQGAVAINNFALNLASRLNQMGIKIIHQTGAKDFSRVKNEYEKLKIDADVFDFTKDITEKMYEADFCVSRAGASTLFELCANNLPTFFVPFKYAASNHQYYNAKALLEKNLCFLENEDDLNIDKFFEILDKVELEKISIGLREFIKPNAIEKIVDDILKH</sequence>
<dbReference type="GO" id="GO:0008360">
    <property type="term" value="P:regulation of cell shape"/>
    <property type="evidence" value="ECO:0007669"/>
    <property type="project" value="UniProtKB-KW"/>
</dbReference>
<comment type="caution">
    <text evidence="10">Lacks conserved residue(s) required for the propagation of feature annotation.</text>
</comment>
<gene>
    <name evidence="10 13" type="primary">murG</name>
    <name evidence="13" type="ORF">ACBT_0533</name>
    <name evidence="14" type="ORF">FE247_08690</name>
</gene>
<feature type="binding site" evidence="10">
    <location>
        <begin position="12"/>
        <end position="14"/>
    </location>
    <ligand>
        <name>UDP-N-acetyl-alpha-D-glucosamine</name>
        <dbReference type="ChEBI" id="CHEBI:57705"/>
    </ligand>
</feature>
<evidence type="ECO:0000313" key="13">
    <source>
        <dbReference type="EMBL" id="QKJ26492.1"/>
    </source>
</evidence>
<dbReference type="SUPFAM" id="SSF53756">
    <property type="entry name" value="UDP-Glycosyltransferase/glycogen phosphorylase"/>
    <property type="match status" value="1"/>
</dbReference>
<keyword evidence="6 10" id="KW-0573">Peptidoglycan synthesis</keyword>
<evidence type="ECO:0000256" key="8">
    <source>
        <dbReference type="ARBA" id="ARBA00023306"/>
    </source>
</evidence>
<dbReference type="GO" id="GO:0051301">
    <property type="term" value="P:cell division"/>
    <property type="evidence" value="ECO:0007669"/>
    <property type="project" value="UniProtKB-KW"/>
</dbReference>
<evidence type="ECO:0000256" key="10">
    <source>
        <dbReference type="HAMAP-Rule" id="MF_00033"/>
    </source>
</evidence>
<keyword evidence="4 10" id="KW-0808">Transferase</keyword>
<dbReference type="AlphaFoldDB" id="A0A5J6RJR9"/>
<keyword evidence="7 10" id="KW-0472">Membrane</keyword>
<dbReference type="GO" id="GO:0050511">
    <property type="term" value="F:undecaprenyldiphospho-muramoylpentapeptide beta-N-acetylglucosaminyltransferase activity"/>
    <property type="evidence" value="ECO:0007669"/>
    <property type="project" value="UniProtKB-UniRule"/>
</dbReference>
<dbReference type="Pfam" id="PF04101">
    <property type="entry name" value="Glyco_tran_28_C"/>
    <property type="match status" value="1"/>
</dbReference>
<dbReference type="InterPro" id="IPR006009">
    <property type="entry name" value="GlcNAc_MurG"/>
</dbReference>
<evidence type="ECO:0000313" key="14">
    <source>
        <dbReference type="EMBL" id="TLS97318.1"/>
    </source>
</evidence>
<keyword evidence="2 10" id="KW-0132">Cell division</keyword>
<keyword evidence="1 10" id="KW-1003">Cell membrane</keyword>
<dbReference type="GO" id="GO:0009252">
    <property type="term" value="P:peptidoglycan biosynthetic process"/>
    <property type="evidence" value="ECO:0007669"/>
    <property type="project" value="UniProtKB-UniRule"/>
</dbReference>
<evidence type="ECO:0000259" key="11">
    <source>
        <dbReference type="Pfam" id="PF03033"/>
    </source>
</evidence>
<dbReference type="OrthoDB" id="9808936at2"/>
<keyword evidence="5 10" id="KW-0133">Cell shape</keyword>
<evidence type="ECO:0000256" key="3">
    <source>
        <dbReference type="ARBA" id="ARBA00022676"/>
    </source>
</evidence>
<comment type="catalytic activity">
    <reaction evidence="10">
        <text>di-trans,octa-cis-undecaprenyl diphospho-N-acetyl-alpha-D-muramoyl-L-alanyl-D-glutamyl-meso-2,6-diaminopimeloyl-D-alanyl-D-alanine + UDP-N-acetyl-alpha-D-glucosamine = di-trans,octa-cis-undecaprenyl diphospho-[N-acetyl-alpha-D-glucosaminyl-(1-&gt;4)]-N-acetyl-alpha-D-muramoyl-L-alanyl-D-glutamyl-meso-2,6-diaminopimeloyl-D-alanyl-D-alanine + UDP + H(+)</text>
        <dbReference type="Rhea" id="RHEA:31227"/>
        <dbReference type="ChEBI" id="CHEBI:15378"/>
        <dbReference type="ChEBI" id="CHEBI:57705"/>
        <dbReference type="ChEBI" id="CHEBI:58223"/>
        <dbReference type="ChEBI" id="CHEBI:61387"/>
        <dbReference type="ChEBI" id="CHEBI:61388"/>
        <dbReference type="EC" id="2.4.1.227"/>
    </reaction>
</comment>
<evidence type="ECO:0000256" key="2">
    <source>
        <dbReference type="ARBA" id="ARBA00022618"/>
    </source>
</evidence>
<comment type="function">
    <text evidence="10">Cell wall formation. Catalyzes the transfer of a GlcNAc subunit on undecaprenyl-pyrophosphoryl-MurNAc-pentapeptide (lipid intermediate I) to form undecaprenyl-pyrophosphoryl-MurNAc-(pentapeptide)GlcNAc (lipid intermediate II).</text>
</comment>
<dbReference type="RefSeq" id="WP_034218703.1">
    <property type="nucleotide sequence ID" value="NZ_CP043857.1"/>
</dbReference>
<evidence type="ECO:0000256" key="9">
    <source>
        <dbReference type="ARBA" id="ARBA00023316"/>
    </source>
</evidence>
<evidence type="ECO:0000313" key="15">
    <source>
        <dbReference type="Proteomes" id="UP000305417"/>
    </source>
</evidence>
<accession>A0A5J6RJR9</accession>
<dbReference type="EMBL" id="VBUC01000022">
    <property type="protein sequence ID" value="TLS97318.1"/>
    <property type="molecule type" value="Genomic_DNA"/>
</dbReference>
<dbReference type="HAMAP" id="MF_00033">
    <property type="entry name" value="MurG"/>
    <property type="match status" value="1"/>
</dbReference>
<feature type="binding site" evidence="10">
    <location>
        <position position="280"/>
    </location>
    <ligand>
        <name>UDP-N-acetyl-alpha-D-glucosamine</name>
        <dbReference type="ChEBI" id="CHEBI:57705"/>
    </ligand>
</feature>
<dbReference type="GO" id="GO:0005975">
    <property type="term" value="P:carbohydrate metabolic process"/>
    <property type="evidence" value="ECO:0007669"/>
    <property type="project" value="InterPro"/>
</dbReference>
<dbReference type="GO" id="GO:0071555">
    <property type="term" value="P:cell wall organization"/>
    <property type="evidence" value="ECO:0007669"/>
    <property type="project" value="UniProtKB-KW"/>
</dbReference>
<evidence type="ECO:0000256" key="6">
    <source>
        <dbReference type="ARBA" id="ARBA00022984"/>
    </source>
</evidence>
<reference evidence="13 16" key="2">
    <citation type="submission" date="2020-05" db="EMBL/GenBank/DDBJ databases">
        <title>Complete genome sequencing of Campylobacter and Arcobacter type strains.</title>
        <authorList>
            <person name="Miller W.G."/>
            <person name="Yee E."/>
        </authorList>
    </citation>
    <scope>NUCLEOTIDE SEQUENCE [LARGE SCALE GENOMIC DNA]</scope>
    <source>
        <strain evidence="13 16">LMG 21996</strain>
    </source>
</reference>
<dbReference type="EMBL" id="CP054051">
    <property type="protein sequence ID" value="QKJ26492.1"/>
    <property type="molecule type" value="Genomic_DNA"/>
</dbReference>
<evidence type="ECO:0000256" key="1">
    <source>
        <dbReference type="ARBA" id="ARBA00022475"/>
    </source>
</evidence>
<dbReference type="InterPro" id="IPR004276">
    <property type="entry name" value="GlycoTrans_28_N"/>
</dbReference>
<dbReference type="UniPathway" id="UPA00219"/>
<dbReference type="STRING" id="1442598.GCA_000522465_01518"/>
<dbReference type="Proteomes" id="UP000305417">
    <property type="component" value="Unassembled WGS sequence"/>
</dbReference>
<dbReference type="GO" id="GO:0005886">
    <property type="term" value="C:plasma membrane"/>
    <property type="evidence" value="ECO:0007669"/>
    <property type="project" value="UniProtKB-SubCell"/>
</dbReference>
<dbReference type="Pfam" id="PF03033">
    <property type="entry name" value="Glyco_transf_28"/>
    <property type="match status" value="1"/>
</dbReference>
<evidence type="ECO:0000256" key="7">
    <source>
        <dbReference type="ARBA" id="ARBA00023136"/>
    </source>
</evidence>
<feature type="binding site" evidence="10">
    <location>
        <position position="182"/>
    </location>
    <ligand>
        <name>UDP-N-acetyl-alpha-D-glucosamine</name>
        <dbReference type="ChEBI" id="CHEBI:57705"/>
    </ligand>
</feature>
<dbReference type="Gene3D" id="3.40.50.2000">
    <property type="entry name" value="Glycogen Phosphorylase B"/>
    <property type="match status" value="2"/>
</dbReference>
<keyword evidence="9 10" id="KW-0961">Cell wall biogenesis/degradation</keyword>
<keyword evidence="3 10" id="KW-0328">Glycosyltransferase</keyword>
<proteinExistence type="inferred from homology"/>
<reference evidence="14 15" key="1">
    <citation type="submission" date="2019-05" db="EMBL/GenBank/DDBJ databases">
        <title>Arcobacter cibarius and Arcobacter thereius providing challenges in identification an antibiotic susceptibility and Quinolone resistance.</title>
        <authorList>
            <person name="Busch A."/>
            <person name="Hanel I."/>
            <person name="Hotzel H."/>
            <person name="Tomaso H."/>
        </authorList>
    </citation>
    <scope>NUCLEOTIDE SEQUENCE [LARGE SCALE GENOMIC DNA]</scope>
    <source>
        <strain evidence="14 15">16CS0831-2</strain>
    </source>
</reference>
<organism evidence="13 16">
    <name type="scientific">Aliarcobacter cibarius</name>
    <dbReference type="NCBI Taxonomy" id="255507"/>
    <lineage>
        <taxon>Bacteria</taxon>
        <taxon>Pseudomonadati</taxon>
        <taxon>Campylobacterota</taxon>
        <taxon>Epsilonproteobacteria</taxon>
        <taxon>Campylobacterales</taxon>
        <taxon>Arcobacteraceae</taxon>
        <taxon>Aliarcobacter</taxon>
    </lineage>
</organism>
<feature type="domain" description="Glycosyl transferase family 28 C-terminal" evidence="12">
    <location>
        <begin position="175"/>
        <end position="317"/>
    </location>
</feature>
<dbReference type="EC" id="2.4.1.227" evidence="10"/>
<dbReference type="KEGG" id="acib:ACBT_0533"/>
<comment type="pathway">
    <text evidence="10">Cell wall biogenesis; peptidoglycan biosynthesis.</text>
</comment>
<name>A0A5J6RJR9_9BACT</name>
<evidence type="ECO:0000256" key="4">
    <source>
        <dbReference type="ARBA" id="ARBA00022679"/>
    </source>
</evidence>
<protein>
    <recommendedName>
        <fullName evidence="10">UDP-N-acetylglucosamine--N-acetylmuramyl-(pentapeptide) pyrophosphoryl-undecaprenol N-acetylglucosamine transferase</fullName>
        <ecNumber evidence="10">2.4.1.227</ecNumber>
    </recommendedName>
    <alternativeName>
        <fullName evidence="10">Undecaprenyl-PP-MurNAc-pentapeptide-UDPGlcNAc GlcNAc transferase</fullName>
    </alternativeName>
</protein>
<dbReference type="Proteomes" id="UP000509513">
    <property type="component" value="Chromosome"/>
</dbReference>
<comment type="similarity">
    <text evidence="10">Belongs to the glycosyltransferase 28 family. MurG subfamily.</text>
</comment>
<evidence type="ECO:0000259" key="12">
    <source>
        <dbReference type="Pfam" id="PF04101"/>
    </source>
</evidence>
<evidence type="ECO:0000256" key="5">
    <source>
        <dbReference type="ARBA" id="ARBA00022960"/>
    </source>
</evidence>
<comment type="subcellular location">
    <subcellularLocation>
        <location evidence="10">Cell membrane</location>
        <topology evidence="10">Peripheral membrane protein</topology>
        <orientation evidence="10">Cytoplasmic side</orientation>
    </subcellularLocation>
</comment>
<keyword evidence="8 10" id="KW-0131">Cell cycle</keyword>
<dbReference type="InterPro" id="IPR007235">
    <property type="entry name" value="Glyco_trans_28_C"/>
</dbReference>
<evidence type="ECO:0000313" key="16">
    <source>
        <dbReference type="Proteomes" id="UP000509513"/>
    </source>
</evidence>